<dbReference type="Proteomes" id="UP001500880">
    <property type="component" value="Unassembled WGS sequence"/>
</dbReference>
<organism evidence="2 3">
    <name type="scientific">Salinibacillus aidingensis</name>
    <dbReference type="NCBI Taxonomy" id="237684"/>
    <lineage>
        <taxon>Bacteria</taxon>
        <taxon>Bacillati</taxon>
        <taxon>Bacillota</taxon>
        <taxon>Bacilli</taxon>
        <taxon>Bacillales</taxon>
        <taxon>Bacillaceae</taxon>
        <taxon>Salinibacillus</taxon>
    </lineage>
</organism>
<evidence type="ECO:0000313" key="2">
    <source>
        <dbReference type="EMBL" id="GAA0480824.1"/>
    </source>
</evidence>
<proteinExistence type="predicted"/>
<reference evidence="2 3" key="1">
    <citation type="journal article" date="2019" name="Int. J. Syst. Evol. Microbiol.">
        <title>The Global Catalogue of Microorganisms (GCM) 10K type strain sequencing project: providing services to taxonomists for standard genome sequencing and annotation.</title>
        <authorList>
            <consortium name="The Broad Institute Genomics Platform"/>
            <consortium name="The Broad Institute Genome Sequencing Center for Infectious Disease"/>
            <person name="Wu L."/>
            <person name="Ma J."/>
        </authorList>
    </citation>
    <scope>NUCLEOTIDE SEQUENCE [LARGE SCALE GENOMIC DNA]</scope>
    <source>
        <strain evidence="2 3">JCM 12389</strain>
    </source>
</reference>
<sequence length="101" mass="11713">MNLAYKDEESRENKISGAELDRALEQAEQKLRTMEKQLSNKINAEAATYLAEQKKNIKSLPLELVVIYDKFKEIKGGVLNSKMNKDFNSLPFLTRFAQWMK</sequence>
<protein>
    <submittedName>
        <fullName evidence="2">Uncharacterized protein</fullName>
    </submittedName>
</protein>
<accession>A0ABN1ANR2</accession>
<evidence type="ECO:0000313" key="3">
    <source>
        <dbReference type="Proteomes" id="UP001500880"/>
    </source>
</evidence>
<name>A0ABN1ANR2_9BACI</name>
<gene>
    <name evidence="2" type="ORF">GCM10008986_01790</name>
</gene>
<keyword evidence="1" id="KW-0175">Coiled coil</keyword>
<feature type="coiled-coil region" evidence="1">
    <location>
        <begin position="17"/>
        <end position="44"/>
    </location>
</feature>
<evidence type="ECO:0000256" key="1">
    <source>
        <dbReference type="SAM" id="Coils"/>
    </source>
</evidence>
<dbReference type="RefSeq" id="WP_343836505.1">
    <property type="nucleotide sequence ID" value="NZ_BAAADO010000001.1"/>
</dbReference>
<comment type="caution">
    <text evidence="2">The sequence shown here is derived from an EMBL/GenBank/DDBJ whole genome shotgun (WGS) entry which is preliminary data.</text>
</comment>
<dbReference type="EMBL" id="BAAADO010000001">
    <property type="protein sequence ID" value="GAA0480824.1"/>
    <property type="molecule type" value="Genomic_DNA"/>
</dbReference>
<keyword evidence="3" id="KW-1185">Reference proteome</keyword>